<name>A0A0F8V3A1_9EURO</name>
<evidence type="ECO:0000256" key="1">
    <source>
        <dbReference type="SAM" id="MobiDB-lite"/>
    </source>
</evidence>
<keyword evidence="4" id="KW-1185">Reference proteome</keyword>
<protein>
    <recommendedName>
        <fullName evidence="5">Proline-rich protein</fullName>
    </recommendedName>
</protein>
<reference evidence="3 4" key="1">
    <citation type="submission" date="2015-02" db="EMBL/GenBank/DDBJ databases">
        <title>Draft Genome Sequences of Two Closely-Related Aflatoxigenic Aspergillus Species Obtained from the Cote d'Ivoire.</title>
        <authorList>
            <person name="Moore G.G."/>
            <person name="Beltz S.B."/>
            <person name="Mack B.M."/>
        </authorList>
    </citation>
    <scope>NUCLEOTIDE SEQUENCE [LARGE SCALE GENOMIC DNA]</scope>
    <source>
        <strain evidence="3 4">SRRC1468</strain>
    </source>
</reference>
<dbReference type="EMBL" id="JZBS01000506">
    <property type="protein sequence ID" value="KKK26233.1"/>
    <property type="molecule type" value="Genomic_DNA"/>
</dbReference>
<feature type="region of interest" description="Disordered" evidence="1">
    <location>
        <begin position="586"/>
        <end position="620"/>
    </location>
</feature>
<feature type="region of interest" description="Disordered" evidence="1">
    <location>
        <begin position="1"/>
        <end position="133"/>
    </location>
</feature>
<accession>A0A0F8V3A1</accession>
<gene>
    <name evidence="3" type="ORF">ARAM_004959</name>
</gene>
<evidence type="ECO:0000313" key="3">
    <source>
        <dbReference type="EMBL" id="KKK26233.1"/>
    </source>
</evidence>
<feature type="compositionally biased region" description="Pro residues" evidence="1">
    <location>
        <begin position="519"/>
        <end position="529"/>
    </location>
</feature>
<keyword evidence="2" id="KW-1133">Transmembrane helix</keyword>
<comment type="caution">
    <text evidence="3">The sequence shown here is derived from an EMBL/GenBank/DDBJ whole genome shotgun (WGS) entry which is preliminary data.</text>
</comment>
<feature type="compositionally biased region" description="Polar residues" evidence="1">
    <location>
        <begin position="90"/>
        <end position="104"/>
    </location>
</feature>
<dbReference type="OrthoDB" id="5383338at2759"/>
<proteinExistence type="predicted"/>
<organism evidence="3 4">
    <name type="scientific">Aspergillus rambellii</name>
    <dbReference type="NCBI Taxonomy" id="308745"/>
    <lineage>
        <taxon>Eukaryota</taxon>
        <taxon>Fungi</taxon>
        <taxon>Dikarya</taxon>
        <taxon>Ascomycota</taxon>
        <taxon>Pezizomycotina</taxon>
        <taxon>Eurotiomycetes</taxon>
        <taxon>Eurotiomycetidae</taxon>
        <taxon>Eurotiales</taxon>
        <taxon>Aspergillaceae</taxon>
        <taxon>Aspergillus</taxon>
        <taxon>Aspergillus subgen. Nidulantes</taxon>
    </lineage>
</organism>
<sequence length="692" mass="74340">MSQFQLFPPPAPQGVPKNPFRKGPRRPSVSTQSSVSSPLEDPRGKGAEAKAVVLQVVEPSSIKPSRKAHIPPPSPRSSTPEARPGARSPESISKASPEEQNVSSPLPDDNKLLSPARNNGDGESGRAQNPAPVAASPIVPMRSIFPRFNPDAPLGQQQYCNGVSQNFSRPRTRPAELDLSQAPEIDRALGPKTVPASVLDFPAGLLDPVDVVYSSTAELRGLWEAANGQRPEGIGGNFSLRMQRLDAATFVFGEANAPFYTIQTYSTDELSISRTNPSNPNTKISIMMLQLEDRRRREPPDDGLVSHLFSQLAAMLAIEQAEELARQHRLPLLEAAEVEADALKRAAAQESCRLSWNPTKRLYELQHPSLSKQAPSPALVGAAGMALSPVRSKYSGVLHITVSTPCANPTAETAPGRAQPPTILVTAPLPNSSIDAAASPRTSTLPLTDTDEPLASLDLGTMTLTISTPTITNTIPSLYAIDSIVAAILAVAVSDAATNPVLADTPLYNPHNNHSLSPQPQPQPQPQYPRTPTTPFTGKLVATIAEREDAQAGTDLISRIKSAASPSLDRQTKPAARFNPQKWLSLPFPRSAHSTPTHLPQPERRSKRAKRQPPPSTGISIPMVAEEFDLEKYGRYGTGSSREGEEVPGAARGAIKLLFWGLKLVVFALTVVFKVLSWVLVAVARCLTSEKL</sequence>
<keyword evidence="2" id="KW-0472">Membrane</keyword>
<evidence type="ECO:0000313" key="4">
    <source>
        <dbReference type="Proteomes" id="UP000034291"/>
    </source>
</evidence>
<dbReference type="Proteomes" id="UP000034291">
    <property type="component" value="Unassembled WGS sequence"/>
</dbReference>
<evidence type="ECO:0000256" key="2">
    <source>
        <dbReference type="SAM" id="Phobius"/>
    </source>
</evidence>
<feature type="compositionally biased region" description="Low complexity" evidence="1">
    <location>
        <begin position="28"/>
        <end position="37"/>
    </location>
</feature>
<feature type="transmembrane region" description="Helical" evidence="2">
    <location>
        <begin position="657"/>
        <end position="684"/>
    </location>
</feature>
<keyword evidence="2" id="KW-0812">Transmembrane</keyword>
<evidence type="ECO:0008006" key="5">
    <source>
        <dbReference type="Google" id="ProtNLM"/>
    </source>
</evidence>
<feature type="region of interest" description="Disordered" evidence="1">
    <location>
        <begin position="504"/>
        <end position="536"/>
    </location>
</feature>
<dbReference type="AlphaFoldDB" id="A0A0F8V3A1"/>